<proteinExistence type="predicted"/>
<organism evidence="2 3">
    <name type="scientific">Forsythia ovata</name>
    <dbReference type="NCBI Taxonomy" id="205694"/>
    <lineage>
        <taxon>Eukaryota</taxon>
        <taxon>Viridiplantae</taxon>
        <taxon>Streptophyta</taxon>
        <taxon>Embryophyta</taxon>
        <taxon>Tracheophyta</taxon>
        <taxon>Spermatophyta</taxon>
        <taxon>Magnoliopsida</taxon>
        <taxon>eudicotyledons</taxon>
        <taxon>Gunneridae</taxon>
        <taxon>Pentapetalae</taxon>
        <taxon>asterids</taxon>
        <taxon>lamiids</taxon>
        <taxon>Lamiales</taxon>
        <taxon>Oleaceae</taxon>
        <taxon>Forsythieae</taxon>
        <taxon>Forsythia</taxon>
    </lineage>
</organism>
<gene>
    <name evidence="2" type="ORF">Fot_34748</name>
</gene>
<accession>A0ABD1SJK1</accession>
<dbReference type="EMBL" id="JBFOLJ010000010">
    <property type="protein sequence ID" value="KAL2500900.1"/>
    <property type="molecule type" value="Genomic_DNA"/>
</dbReference>
<protein>
    <submittedName>
        <fullName evidence="2">Uncharacterized protein</fullName>
    </submittedName>
</protein>
<reference evidence="3" key="1">
    <citation type="submission" date="2024-07" db="EMBL/GenBank/DDBJ databases">
        <title>Two chromosome-level genome assemblies of Korean endemic species Abeliophyllum distichum and Forsythia ovata (Oleaceae).</title>
        <authorList>
            <person name="Jang H."/>
        </authorList>
    </citation>
    <scope>NUCLEOTIDE SEQUENCE [LARGE SCALE GENOMIC DNA]</scope>
</reference>
<name>A0ABD1SJK1_9LAMI</name>
<keyword evidence="3" id="KW-1185">Reference proteome</keyword>
<feature type="region of interest" description="Disordered" evidence="1">
    <location>
        <begin position="178"/>
        <end position="257"/>
    </location>
</feature>
<evidence type="ECO:0000256" key="1">
    <source>
        <dbReference type="SAM" id="MobiDB-lite"/>
    </source>
</evidence>
<dbReference type="AlphaFoldDB" id="A0ABD1SJK1"/>
<evidence type="ECO:0000313" key="3">
    <source>
        <dbReference type="Proteomes" id="UP001604277"/>
    </source>
</evidence>
<dbReference type="PANTHER" id="PTHR33700">
    <property type="entry name" value="MYB-LIKE PROTEIN X"/>
    <property type="match status" value="1"/>
</dbReference>
<feature type="compositionally biased region" description="Basic and acidic residues" evidence="1">
    <location>
        <begin position="230"/>
        <end position="240"/>
    </location>
</feature>
<dbReference type="Proteomes" id="UP001604277">
    <property type="component" value="Unassembled WGS sequence"/>
</dbReference>
<evidence type="ECO:0000313" key="2">
    <source>
        <dbReference type="EMBL" id="KAL2500900.1"/>
    </source>
</evidence>
<feature type="compositionally biased region" description="Basic and acidic residues" evidence="1">
    <location>
        <begin position="178"/>
        <end position="221"/>
    </location>
</feature>
<dbReference type="PANTHER" id="PTHR33700:SF4">
    <property type="entry name" value="MYB-LIKE PROTEIN X"/>
    <property type="match status" value="1"/>
</dbReference>
<comment type="caution">
    <text evidence="2">The sequence shown here is derived from an EMBL/GenBank/DDBJ whole genome shotgun (WGS) entry which is preliminary data.</text>
</comment>
<sequence>MFIPVSDNSEYDPSDGLTCELKFKRSNTTVMNSRVTGQNQRPRGFKVKHGVQYALILAICIWLLYQINCSHNGSEHYARSVQGKLGEEHSAVILGCKINVGWLTSKDDSESTNVNFVMKSENKEANSREDELSKIPMEKAKGKNFERRKKGSLYEGQHQNFLGSYLDSSGKNHNVLESDVKKLENGRGRSRTQTKEKKENDEHGFGLESERKNAEFRKNRDNTTTTPGQHKTEDRMHGFDDENGVPQDINDVMESQV</sequence>